<reference evidence="2" key="1">
    <citation type="submission" date="2020-02" db="EMBL/GenBank/DDBJ databases">
        <title>Flavobacterium sp. genome.</title>
        <authorList>
            <person name="Jung H.S."/>
            <person name="Baek J.H."/>
            <person name="Jeon C.O."/>
        </authorList>
    </citation>
    <scope>NUCLEOTIDE SEQUENCE</scope>
    <source>
        <strain evidence="2">SE-s28</strain>
    </source>
</reference>
<gene>
    <name evidence="2" type="ORF">G6047_06815</name>
</gene>
<dbReference type="SUPFAM" id="SSF49842">
    <property type="entry name" value="TNF-like"/>
    <property type="match status" value="1"/>
</dbReference>
<dbReference type="Proteomes" id="UP000712080">
    <property type="component" value="Unassembled WGS sequence"/>
</dbReference>
<dbReference type="Gene3D" id="2.60.120.40">
    <property type="match status" value="1"/>
</dbReference>
<dbReference type="InterPro" id="IPR008983">
    <property type="entry name" value="Tumour_necrosis_fac-like_dom"/>
</dbReference>
<feature type="signal peptide" evidence="1">
    <location>
        <begin position="1"/>
        <end position="22"/>
    </location>
</feature>
<keyword evidence="3" id="KW-1185">Reference proteome</keyword>
<accession>A0A972FL48</accession>
<dbReference type="RefSeq" id="WP_169526738.1">
    <property type="nucleotide sequence ID" value="NZ_JAAMPU010000102.1"/>
</dbReference>
<sequence length="225" mass="24413">MMKLIFKILLLFPVVVSSQVGVNTTSPTTMLDVNGDMRIRTVPLTTSETIAKDSVLAIDKKGYVYRISSKTIVQNYLKTFVKGGFTATADQSLTLTSGTVQIPFNYEEFDENNEYVPSNATFTAKNAGIYAIGVQIKANNSVTVASNFGVAILKNNVVIARNGFANVGITILTVTVNVTPPIRSVQTLVKLNTGDTIKFNVYSDLVNAGLLSAKEDSFFTIQQVH</sequence>
<dbReference type="AlphaFoldDB" id="A0A972FL48"/>
<evidence type="ECO:0000313" key="3">
    <source>
        <dbReference type="Proteomes" id="UP000712080"/>
    </source>
</evidence>
<evidence type="ECO:0000256" key="1">
    <source>
        <dbReference type="SAM" id="SignalP"/>
    </source>
</evidence>
<dbReference type="EMBL" id="JAAMPU010000102">
    <property type="protein sequence ID" value="NMH27738.1"/>
    <property type="molecule type" value="Genomic_DNA"/>
</dbReference>
<keyword evidence="1" id="KW-0732">Signal</keyword>
<name>A0A972FL48_9FLAO</name>
<protein>
    <recommendedName>
        <fullName evidence="4">C1q domain-containing protein</fullName>
    </recommendedName>
</protein>
<evidence type="ECO:0008006" key="4">
    <source>
        <dbReference type="Google" id="ProtNLM"/>
    </source>
</evidence>
<organism evidence="2 3">
    <name type="scientific">Flavobacterium silvaticum</name>
    <dbReference type="NCBI Taxonomy" id="1852020"/>
    <lineage>
        <taxon>Bacteria</taxon>
        <taxon>Pseudomonadati</taxon>
        <taxon>Bacteroidota</taxon>
        <taxon>Flavobacteriia</taxon>
        <taxon>Flavobacteriales</taxon>
        <taxon>Flavobacteriaceae</taxon>
        <taxon>Flavobacterium</taxon>
    </lineage>
</organism>
<feature type="chain" id="PRO_5037179404" description="C1q domain-containing protein" evidence="1">
    <location>
        <begin position="23"/>
        <end position="225"/>
    </location>
</feature>
<comment type="caution">
    <text evidence="2">The sequence shown here is derived from an EMBL/GenBank/DDBJ whole genome shotgun (WGS) entry which is preliminary data.</text>
</comment>
<evidence type="ECO:0000313" key="2">
    <source>
        <dbReference type="EMBL" id="NMH27738.1"/>
    </source>
</evidence>
<proteinExistence type="predicted"/>